<proteinExistence type="predicted"/>
<dbReference type="OrthoDB" id="5772680at2"/>
<dbReference type="Pfam" id="PF10988">
    <property type="entry name" value="DUF2807"/>
    <property type="match status" value="1"/>
</dbReference>
<evidence type="ECO:0000256" key="5">
    <source>
        <dbReference type="ARBA" id="ARBA00023136"/>
    </source>
</evidence>
<dbReference type="InterPro" id="IPR021255">
    <property type="entry name" value="DUF2807"/>
</dbReference>
<evidence type="ECO:0000256" key="6">
    <source>
        <dbReference type="SAM" id="MobiDB-lite"/>
    </source>
</evidence>
<comment type="subcellular location">
    <subcellularLocation>
        <location evidence="1">Cell membrane</location>
        <topology evidence="1">Single-pass membrane protein</topology>
    </subcellularLocation>
</comment>
<evidence type="ECO:0000313" key="11">
    <source>
        <dbReference type="EMBL" id="ADQ78255.1"/>
    </source>
</evidence>
<feature type="transmembrane region" description="Helical" evidence="7">
    <location>
        <begin position="135"/>
        <end position="160"/>
    </location>
</feature>
<reference key="1">
    <citation type="submission" date="2010-11" db="EMBL/GenBank/DDBJ databases">
        <title>The complete genome of Paludibacter propionicigenes DSM 17365.</title>
        <authorList>
            <consortium name="US DOE Joint Genome Institute (JGI-PGF)"/>
            <person name="Lucas S."/>
            <person name="Copeland A."/>
            <person name="Lapidus A."/>
            <person name="Bruce D."/>
            <person name="Goodwin L."/>
            <person name="Pitluck S."/>
            <person name="Kyrpides N."/>
            <person name="Mavromatis K."/>
            <person name="Ivanova N."/>
            <person name="Munk A.C."/>
            <person name="Brettin T."/>
            <person name="Detter J.C."/>
            <person name="Han C."/>
            <person name="Tapia R."/>
            <person name="Land M."/>
            <person name="Hauser L."/>
            <person name="Markowitz V."/>
            <person name="Cheng J.-F."/>
            <person name="Hugenholtz P."/>
            <person name="Woyke T."/>
            <person name="Wu D."/>
            <person name="Gronow S."/>
            <person name="Wellnitz S."/>
            <person name="Brambilla E."/>
            <person name="Klenk H.-P."/>
            <person name="Eisen J.A."/>
        </authorList>
    </citation>
    <scope>NUCLEOTIDE SEQUENCE</scope>
    <source>
        <strain>WB4</strain>
    </source>
</reference>
<feature type="transmembrane region" description="Helical" evidence="7">
    <location>
        <begin position="215"/>
        <end position="248"/>
    </location>
</feature>
<reference evidence="11 12" key="2">
    <citation type="journal article" date="2011" name="Stand. Genomic Sci.">
        <title>Complete genome sequence of Paludibacter propionicigenes type strain (WB4).</title>
        <authorList>
            <person name="Gronow S."/>
            <person name="Munk C."/>
            <person name="Lapidus A."/>
            <person name="Nolan M."/>
            <person name="Lucas S."/>
            <person name="Hammon N."/>
            <person name="Deshpande S."/>
            <person name="Cheng J.F."/>
            <person name="Tapia R."/>
            <person name="Han C."/>
            <person name="Goodwin L."/>
            <person name="Pitluck S."/>
            <person name="Liolios K."/>
            <person name="Ivanova N."/>
            <person name="Mavromatis K."/>
            <person name="Mikhailova N."/>
            <person name="Pati A."/>
            <person name="Chen A."/>
            <person name="Palaniappan K."/>
            <person name="Land M."/>
            <person name="Hauser L."/>
            <person name="Chang Y.J."/>
            <person name="Jeffries C.D."/>
            <person name="Brambilla E."/>
            <person name="Rohde M."/>
            <person name="Goker M."/>
            <person name="Detter J.C."/>
            <person name="Woyke T."/>
            <person name="Bristow J."/>
            <person name="Eisen J.A."/>
            <person name="Markowitz V."/>
            <person name="Hugenholtz P."/>
            <person name="Kyrpides N.C."/>
            <person name="Klenk H.P."/>
        </authorList>
    </citation>
    <scope>NUCLEOTIDE SEQUENCE [LARGE SCALE GENOMIC DNA]</scope>
    <source>
        <strain evidence="12">DSM 17365 / JCM 13257 / WB4</strain>
    </source>
</reference>
<dbReference type="InterPro" id="IPR054321">
    <property type="entry name" value="PspC-rel_TM"/>
</dbReference>
<keyword evidence="5 7" id="KW-0472">Membrane</keyword>
<dbReference type="RefSeq" id="WP_013443624.1">
    <property type="nucleotide sequence ID" value="NC_014734.1"/>
</dbReference>
<sequence length="560" mass="62132">MKKTLTVNLNNIVFHIDDDAYEMLQTYLHEIADHFRSDEEKKEIMNDIEARIAELFSEKLQKNKNVVTLEDVQEIIEIMGKPSQYADESEEPKAPKTGKSQQKSRRFYRDPENAILGGVASGVAAYFDWDVTWVRIGMVILALISAGYMIPIYIIAWFVAPEAKTASQRLEMQGEDVTVESIKTELNNAKNYVKSEEFKKSASTVGDKVLEIIRVFFKIVLGFVGAVLGIIGVVLVGALILLIFFLIFEPGVLNGFAPDIISNWSSFSPDKMVLISISLLLIIGCPIFLLIYWAVKLISGRRDTPRTASWVVLILWIAGLFMFYSVGANAFINFHRHHDQGYSLFWDNGDKPYEDEIRECGSFNAIDLSGNIELELRNDSTKDLKVSFVKGYLPRVITKVENGVLYIYSDEVFLFQNKPIKVSVSSDSIQYLTAKGACKIESKYPLTTKDFTLNLLGASQADLDVNVSGIFKLDVKGASKVDLRGTSNIFSANGIGASDINAYELKAKQVDVHVAGASHAKVFATESIKAEAFGASEIDCKGNPKNVKKSDGGASSINIE</sequence>
<evidence type="ECO:0000259" key="10">
    <source>
        <dbReference type="Pfam" id="PF22571"/>
    </source>
</evidence>
<dbReference type="Gene3D" id="2.160.20.120">
    <property type="match status" value="1"/>
</dbReference>
<dbReference type="InterPro" id="IPR007168">
    <property type="entry name" value="Phageshock_PspC_N"/>
</dbReference>
<feature type="domain" description="PspC-related transmembrane region" evidence="10">
    <location>
        <begin position="194"/>
        <end position="334"/>
    </location>
</feature>
<dbReference type="HOGENOM" id="CLU_455388_0_0_10"/>
<feature type="transmembrane region" description="Helical" evidence="7">
    <location>
        <begin position="113"/>
        <end position="129"/>
    </location>
</feature>
<dbReference type="PANTHER" id="PTHR33885">
    <property type="entry name" value="PHAGE SHOCK PROTEIN C"/>
    <property type="match status" value="1"/>
</dbReference>
<feature type="domain" description="Putative auto-transporter adhesin head GIN" evidence="9">
    <location>
        <begin position="363"/>
        <end position="544"/>
    </location>
</feature>
<dbReference type="InterPro" id="IPR052027">
    <property type="entry name" value="PspC"/>
</dbReference>
<dbReference type="Proteomes" id="UP000008718">
    <property type="component" value="Chromosome"/>
</dbReference>
<evidence type="ECO:0000259" key="9">
    <source>
        <dbReference type="Pfam" id="PF10988"/>
    </source>
</evidence>
<evidence type="ECO:0000256" key="3">
    <source>
        <dbReference type="ARBA" id="ARBA00022692"/>
    </source>
</evidence>
<accession>E4T065</accession>
<keyword evidence="4 7" id="KW-1133">Transmembrane helix</keyword>
<dbReference type="Pfam" id="PF04024">
    <property type="entry name" value="PspC"/>
    <property type="match status" value="1"/>
</dbReference>
<feature type="transmembrane region" description="Helical" evidence="7">
    <location>
        <begin position="272"/>
        <end position="295"/>
    </location>
</feature>
<dbReference type="STRING" id="694427.Palpr_0093"/>
<protein>
    <submittedName>
        <fullName evidence="11">Phage shock protein C, PspC</fullName>
    </submittedName>
</protein>
<feature type="domain" description="Phage shock protein PspC N-terminal" evidence="8">
    <location>
        <begin position="105"/>
        <end position="163"/>
    </location>
</feature>
<name>E4T065_PALPW</name>
<dbReference type="eggNOG" id="COG1983">
    <property type="taxonomic scope" value="Bacteria"/>
</dbReference>
<evidence type="ECO:0000313" key="12">
    <source>
        <dbReference type="Proteomes" id="UP000008718"/>
    </source>
</evidence>
<evidence type="ECO:0000256" key="7">
    <source>
        <dbReference type="SAM" id="Phobius"/>
    </source>
</evidence>
<evidence type="ECO:0000256" key="4">
    <source>
        <dbReference type="ARBA" id="ARBA00022989"/>
    </source>
</evidence>
<evidence type="ECO:0000256" key="1">
    <source>
        <dbReference type="ARBA" id="ARBA00004162"/>
    </source>
</evidence>
<keyword evidence="12" id="KW-1185">Reference proteome</keyword>
<dbReference type="Pfam" id="PF22564">
    <property type="entry name" value="HAAS"/>
    <property type="match status" value="1"/>
</dbReference>
<dbReference type="Pfam" id="PF22571">
    <property type="entry name" value="LiaI-LiaF-TM_PspC"/>
    <property type="match status" value="1"/>
</dbReference>
<dbReference type="AlphaFoldDB" id="E4T065"/>
<gene>
    <name evidence="11" type="ordered locus">Palpr_0093</name>
</gene>
<dbReference type="GO" id="GO:0005886">
    <property type="term" value="C:plasma membrane"/>
    <property type="evidence" value="ECO:0007669"/>
    <property type="project" value="UniProtKB-SubCell"/>
</dbReference>
<dbReference type="EMBL" id="CP002345">
    <property type="protein sequence ID" value="ADQ78255.1"/>
    <property type="molecule type" value="Genomic_DNA"/>
</dbReference>
<evidence type="ECO:0000256" key="2">
    <source>
        <dbReference type="ARBA" id="ARBA00022475"/>
    </source>
</evidence>
<keyword evidence="2" id="KW-1003">Cell membrane</keyword>
<feature type="region of interest" description="Disordered" evidence="6">
    <location>
        <begin position="84"/>
        <end position="105"/>
    </location>
</feature>
<keyword evidence="3 7" id="KW-0812">Transmembrane</keyword>
<organism evidence="11 12">
    <name type="scientific">Paludibacter propionicigenes (strain DSM 17365 / JCM 13257 / WB4)</name>
    <dbReference type="NCBI Taxonomy" id="694427"/>
    <lineage>
        <taxon>Bacteria</taxon>
        <taxon>Pseudomonadati</taxon>
        <taxon>Bacteroidota</taxon>
        <taxon>Bacteroidia</taxon>
        <taxon>Bacteroidales</taxon>
        <taxon>Paludibacteraceae</taxon>
        <taxon>Paludibacter</taxon>
    </lineage>
</organism>
<dbReference type="PANTHER" id="PTHR33885:SF3">
    <property type="entry name" value="PHAGE SHOCK PROTEIN C"/>
    <property type="match status" value="1"/>
</dbReference>
<feature type="transmembrane region" description="Helical" evidence="7">
    <location>
        <begin position="307"/>
        <end position="326"/>
    </location>
</feature>
<dbReference type="KEGG" id="ppn:Palpr_0093"/>
<evidence type="ECO:0000259" key="8">
    <source>
        <dbReference type="Pfam" id="PF04024"/>
    </source>
</evidence>